<dbReference type="FunFam" id="1.10.600.10:FF:000001">
    <property type="entry name" value="Geranylgeranyl diphosphate synthase"/>
    <property type="match status" value="1"/>
</dbReference>
<dbReference type="NCBIfam" id="NF045485">
    <property type="entry name" value="FPPsyn"/>
    <property type="match status" value="1"/>
</dbReference>
<dbReference type="RefSeq" id="WP_245729006.1">
    <property type="nucleotide sequence ID" value="NZ_FNQR01000018.1"/>
</dbReference>
<dbReference type="PROSITE" id="PS00444">
    <property type="entry name" value="POLYPRENYL_SYNTHASE_2"/>
    <property type="match status" value="1"/>
</dbReference>
<organism evidence="13 14">
    <name type="scientific">Thalassobacillus cyri</name>
    <dbReference type="NCBI Taxonomy" id="571932"/>
    <lineage>
        <taxon>Bacteria</taxon>
        <taxon>Bacillati</taxon>
        <taxon>Bacillota</taxon>
        <taxon>Bacilli</taxon>
        <taxon>Bacillales</taxon>
        <taxon>Bacillaceae</taxon>
        <taxon>Thalassobacillus</taxon>
    </lineage>
</organism>
<dbReference type="CDD" id="cd00685">
    <property type="entry name" value="Trans_IPPS_HT"/>
    <property type="match status" value="1"/>
</dbReference>
<dbReference type="InterPro" id="IPR000092">
    <property type="entry name" value="Polyprenyl_synt"/>
</dbReference>
<dbReference type="InterPro" id="IPR053378">
    <property type="entry name" value="Prenyl_diphosphate_synthase"/>
</dbReference>
<dbReference type="Gene3D" id="1.10.600.10">
    <property type="entry name" value="Farnesyl Diphosphate Synthase"/>
    <property type="match status" value="1"/>
</dbReference>
<evidence type="ECO:0000313" key="14">
    <source>
        <dbReference type="Proteomes" id="UP000198584"/>
    </source>
</evidence>
<evidence type="ECO:0000256" key="7">
    <source>
        <dbReference type="ARBA" id="ARBA00022842"/>
    </source>
</evidence>
<dbReference type="Pfam" id="PF00348">
    <property type="entry name" value="polyprenyl_synt"/>
    <property type="match status" value="1"/>
</dbReference>
<dbReference type="AlphaFoldDB" id="A0A1H4GTI5"/>
<protein>
    <recommendedName>
        <fullName evidence="4">Farnesyl diphosphate synthase</fullName>
        <ecNumber evidence="3">2.5.1.10</ecNumber>
    </recommendedName>
    <alternativeName>
        <fullName evidence="10">(2E,6E)-farnesyl diphosphate synthase</fullName>
    </alternativeName>
    <alternativeName>
        <fullName evidence="9">Geranyltranstransferase</fullName>
    </alternativeName>
</protein>
<evidence type="ECO:0000256" key="12">
    <source>
        <dbReference type="RuleBase" id="RU004466"/>
    </source>
</evidence>
<evidence type="ECO:0000256" key="6">
    <source>
        <dbReference type="ARBA" id="ARBA00022723"/>
    </source>
</evidence>
<evidence type="ECO:0000313" key="13">
    <source>
        <dbReference type="EMBL" id="SEB12946.1"/>
    </source>
</evidence>
<dbReference type="GO" id="GO:0016114">
    <property type="term" value="P:terpenoid biosynthetic process"/>
    <property type="evidence" value="ECO:0007669"/>
    <property type="project" value="UniProtKB-ARBA"/>
</dbReference>
<comment type="catalytic activity">
    <reaction evidence="11">
        <text>isopentenyl diphosphate + (2E)-geranyl diphosphate = (2E,6E)-farnesyl diphosphate + diphosphate</text>
        <dbReference type="Rhea" id="RHEA:19361"/>
        <dbReference type="ChEBI" id="CHEBI:33019"/>
        <dbReference type="ChEBI" id="CHEBI:58057"/>
        <dbReference type="ChEBI" id="CHEBI:128769"/>
        <dbReference type="ChEBI" id="CHEBI:175763"/>
        <dbReference type="EC" id="2.5.1.10"/>
    </reaction>
</comment>
<evidence type="ECO:0000256" key="10">
    <source>
        <dbReference type="ARBA" id="ARBA00032873"/>
    </source>
</evidence>
<comment type="cofactor">
    <cofactor evidence="1">
        <name>Mg(2+)</name>
        <dbReference type="ChEBI" id="CHEBI:18420"/>
    </cofactor>
</comment>
<dbReference type="InterPro" id="IPR008949">
    <property type="entry name" value="Isoprenoid_synthase_dom_sf"/>
</dbReference>
<evidence type="ECO:0000256" key="2">
    <source>
        <dbReference type="ARBA" id="ARBA00006706"/>
    </source>
</evidence>
<dbReference type="PROSITE" id="PS00723">
    <property type="entry name" value="POLYPRENYL_SYNTHASE_1"/>
    <property type="match status" value="1"/>
</dbReference>
<evidence type="ECO:0000256" key="11">
    <source>
        <dbReference type="ARBA" id="ARBA00049399"/>
    </source>
</evidence>
<gene>
    <name evidence="13" type="ORF">SAMN05421743_11858</name>
</gene>
<dbReference type="STRING" id="571932.SAMN05421743_11858"/>
<keyword evidence="6" id="KW-0479">Metal-binding</keyword>
<proteinExistence type="inferred from homology"/>
<comment type="similarity">
    <text evidence="2 12">Belongs to the FPP/GGPP synthase family.</text>
</comment>
<accession>A0A1H4GTI5</accession>
<dbReference type="InterPro" id="IPR033749">
    <property type="entry name" value="Polyprenyl_synt_CS"/>
</dbReference>
<dbReference type="GO" id="GO:0005737">
    <property type="term" value="C:cytoplasm"/>
    <property type="evidence" value="ECO:0007669"/>
    <property type="project" value="UniProtKB-ARBA"/>
</dbReference>
<evidence type="ECO:0000256" key="9">
    <source>
        <dbReference type="ARBA" id="ARBA00032380"/>
    </source>
</evidence>
<keyword evidence="14" id="KW-1185">Reference proteome</keyword>
<name>A0A1H4GTI5_9BACI</name>
<dbReference type="GO" id="GO:0046872">
    <property type="term" value="F:metal ion binding"/>
    <property type="evidence" value="ECO:0007669"/>
    <property type="project" value="UniProtKB-KW"/>
</dbReference>
<dbReference type="SFLD" id="SFLDS00005">
    <property type="entry name" value="Isoprenoid_Synthase_Type_I"/>
    <property type="match status" value="1"/>
</dbReference>
<dbReference type="SUPFAM" id="SSF48576">
    <property type="entry name" value="Terpenoid synthases"/>
    <property type="match status" value="1"/>
</dbReference>
<evidence type="ECO:0000256" key="5">
    <source>
        <dbReference type="ARBA" id="ARBA00022679"/>
    </source>
</evidence>
<dbReference type="Proteomes" id="UP000198584">
    <property type="component" value="Unassembled WGS sequence"/>
</dbReference>
<evidence type="ECO:0000256" key="3">
    <source>
        <dbReference type="ARBA" id="ARBA00012439"/>
    </source>
</evidence>
<keyword evidence="5 12" id="KW-0808">Transferase</keyword>
<keyword evidence="7" id="KW-0460">Magnesium</keyword>
<dbReference type="PANTHER" id="PTHR43281">
    <property type="entry name" value="FARNESYL DIPHOSPHATE SYNTHASE"/>
    <property type="match status" value="1"/>
</dbReference>
<evidence type="ECO:0000256" key="4">
    <source>
        <dbReference type="ARBA" id="ARBA00015100"/>
    </source>
</evidence>
<sequence length="294" mass="32360">MDQALSDYLEQRQSMVNEYLDDYITGKPILTSLKTSMLYSIHAGGKRLRPILMMAACEAFGGNKKEVLPVAVALEMIHTYSLIHDDLPAMDDDDMRRGQPTNHRKFDEATAILAGDALLTLSFQTIMEAEHLTAEQKVYLVHELSTASGALGMVAGQLMDMESEGNKISLEHLEQIHHLKTGRLLSFALMAGAYIGGASEDQLNSIKETADLLGIIFQIQDDILDVSGNEEKLGKPVGSDSTNHKSTYPSMLGLEGSITQKEHYVARAKSSLKQADVGETKLFTLIDHLSNRDH</sequence>
<dbReference type="PANTHER" id="PTHR43281:SF1">
    <property type="entry name" value="FARNESYL DIPHOSPHATE SYNTHASE"/>
    <property type="match status" value="1"/>
</dbReference>
<reference evidence="13 14" key="1">
    <citation type="submission" date="2016-10" db="EMBL/GenBank/DDBJ databases">
        <authorList>
            <person name="de Groot N.N."/>
        </authorList>
    </citation>
    <scope>NUCLEOTIDE SEQUENCE [LARGE SCALE GENOMIC DNA]</scope>
    <source>
        <strain evidence="13 14">CCM7597</strain>
    </source>
</reference>
<keyword evidence="8" id="KW-0414">Isoprene biosynthesis</keyword>
<dbReference type="EC" id="2.5.1.10" evidence="3"/>
<dbReference type="SFLD" id="SFLDG01017">
    <property type="entry name" value="Polyprenyl_Transferase_Like"/>
    <property type="match status" value="1"/>
</dbReference>
<evidence type="ECO:0000256" key="8">
    <source>
        <dbReference type="ARBA" id="ARBA00023229"/>
    </source>
</evidence>
<evidence type="ECO:0000256" key="1">
    <source>
        <dbReference type="ARBA" id="ARBA00001946"/>
    </source>
</evidence>
<dbReference type="GO" id="GO:0004337">
    <property type="term" value="F:(2E,6E)-farnesyl diphosphate synthase activity"/>
    <property type="evidence" value="ECO:0007669"/>
    <property type="project" value="UniProtKB-EC"/>
</dbReference>
<dbReference type="EMBL" id="FNQR01000018">
    <property type="protein sequence ID" value="SEB12946.1"/>
    <property type="molecule type" value="Genomic_DNA"/>
</dbReference>